<organism evidence="1">
    <name type="scientific">Anopheles darlingi</name>
    <name type="common">Mosquito</name>
    <dbReference type="NCBI Taxonomy" id="43151"/>
    <lineage>
        <taxon>Eukaryota</taxon>
        <taxon>Metazoa</taxon>
        <taxon>Ecdysozoa</taxon>
        <taxon>Arthropoda</taxon>
        <taxon>Hexapoda</taxon>
        <taxon>Insecta</taxon>
        <taxon>Pterygota</taxon>
        <taxon>Neoptera</taxon>
        <taxon>Endopterygota</taxon>
        <taxon>Diptera</taxon>
        <taxon>Nematocera</taxon>
        <taxon>Culicoidea</taxon>
        <taxon>Culicidae</taxon>
        <taxon>Anophelinae</taxon>
        <taxon>Anopheles</taxon>
    </lineage>
</organism>
<name>A0A2M4DB35_ANODA</name>
<dbReference type="EMBL" id="GGFL01010587">
    <property type="protein sequence ID" value="MBW74765.1"/>
    <property type="molecule type" value="Transcribed_RNA"/>
</dbReference>
<dbReference type="AlphaFoldDB" id="A0A2M4DB35"/>
<proteinExistence type="predicted"/>
<sequence length="86" mass="10480">MIPLARGQLILLYHIRQLISQFLNVGRRYQYVPFAIVQRHRCRHVPQRILRRHIRPIPYPVLHRPIVVHLERLRLIDLPIVEQLEQ</sequence>
<protein>
    <submittedName>
        <fullName evidence="1">Putative secreted protein</fullName>
    </submittedName>
</protein>
<reference evidence="1" key="1">
    <citation type="submission" date="2018-01" db="EMBL/GenBank/DDBJ databases">
        <title>An insight into the sialome of Amazonian anophelines.</title>
        <authorList>
            <person name="Ribeiro J.M."/>
            <person name="Scarpassa V."/>
            <person name="Calvo E."/>
        </authorList>
    </citation>
    <scope>NUCLEOTIDE SEQUENCE</scope>
</reference>
<accession>A0A2M4DB35</accession>
<evidence type="ECO:0000313" key="1">
    <source>
        <dbReference type="EMBL" id="MBW74765.1"/>
    </source>
</evidence>